<dbReference type="InterPro" id="IPR013154">
    <property type="entry name" value="ADH-like_N"/>
</dbReference>
<dbReference type="InterPro" id="IPR036291">
    <property type="entry name" value="NAD(P)-bd_dom_sf"/>
</dbReference>
<dbReference type="PANTHER" id="PTHR43981:SF2">
    <property type="entry name" value="ENOYL-[ACYL-CARRIER-PROTEIN] REDUCTASE, MITOCHONDRIAL"/>
    <property type="match status" value="1"/>
</dbReference>
<comment type="similarity">
    <text evidence="1">Belongs to the zinc-containing alcohol dehydrogenase family. Quinone oxidoreductase subfamily.</text>
</comment>
<dbReference type="InterPro" id="IPR020843">
    <property type="entry name" value="ER"/>
</dbReference>
<dbReference type="AlphaFoldDB" id="A0A081CW84"/>
<keyword evidence="3" id="KW-0276">Fatty acid metabolism</keyword>
<dbReference type="Gene3D" id="3.90.180.10">
    <property type="entry name" value="Medium-chain alcohol dehydrogenases, catalytic domain"/>
    <property type="match status" value="1"/>
</dbReference>
<evidence type="ECO:0000313" key="12">
    <source>
        <dbReference type="EMBL" id="GAK70930.1"/>
    </source>
</evidence>
<dbReference type="Gene3D" id="3.40.50.720">
    <property type="entry name" value="NAD(P)-binding Rossmann-like Domain"/>
    <property type="match status" value="1"/>
</dbReference>
<evidence type="ECO:0000256" key="6">
    <source>
        <dbReference type="ARBA" id="ARBA00023002"/>
    </source>
</evidence>
<evidence type="ECO:0000256" key="4">
    <source>
        <dbReference type="ARBA" id="ARBA00022857"/>
    </source>
</evidence>
<accession>A0A081CW84</accession>
<evidence type="ECO:0000256" key="1">
    <source>
        <dbReference type="ARBA" id="ARBA00010371"/>
    </source>
</evidence>
<evidence type="ECO:0000256" key="5">
    <source>
        <dbReference type="ARBA" id="ARBA00022946"/>
    </source>
</evidence>
<keyword evidence="2" id="KW-0444">Lipid biosynthesis</keyword>
<protein>
    <recommendedName>
        <fullName evidence="9">enoyl-[acyl-carrier-protein] reductase</fullName>
        <ecNumber evidence="9">1.3.1.104</ecNumber>
    </recommendedName>
</protein>
<dbReference type="EMBL" id="BBJU01000014">
    <property type="protein sequence ID" value="GAK70930.1"/>
    <property type="molecule type" value="Genomic_DNA"/>
</dbReference>
<dbReference type="InterPro" id="IPR011032">
    <property type="entry name" value="GroES-like_sf"/>
</dbReference>
<dbReference type="SMART" id="SM00829">
    <property type="entry name" value="PKS_ER"/>
    <property type="match status" value="1"/>
</dbReference>
<proteinExistence type="inferred from homology"/>
<dbReference type="GO" id="GO:0141148">
    <property type="term" value="F:enoyl-[acyl-carrier-protein] reductase (NADPH) activity"/>
    <property type="evidence" value="ECO:0007669"/>
    <property type="project" value="UniProtKB-EC"/>
</dbReference>
<keyword evidence="5" id="KW-0809">Transit peptide</keyword>
<gene>
    <name evidence="12" type="ORF">RRU01S_14_01530</name>
</gene>
<evidence type="ECO:0000259" key="11">
    <source>
        <dbReference type="SMART" id="SM00829"/>
    </source>
</evidence>
<dbReference type="InterPro" id="IPR051034">
    <property type="entry name" value="Mito_Enoyl-ACP_Reductase"/>
</dbReference>
<keyword evidence="8" id="KW-0275">Fatty acid biosynthesis</keyword>
<reference evidence="12 13" key="1">
    <citation type="submission" date="2014-08" db="EMBL/GenBank/DDBJ databases">
        <title>Whole genome shotgun sequence of Rhizobium rubi NBRC 13261.</title>
        <authorList>
            <person name="Katano-Makiyama Y."/>
            <person name="Hosoyama A."/>
            <person name="Hashimoto M."/>
            <person name="Hosoyama Y."/>
            <person name="Noguchi M."/>
            <person name="Tsuchikane K."/>
            <person name="Uohara A."/>
            <person name="Ohji S."/>
            <person name="Ichikawa N."/>
            <person name="Kimura A."/>
            <person name="Yamazoe A."/>
            <person name="Fujita N."/>
        </authorList>
    </citation>
    <scope>NUCLEOTIDE SEQUENCE [LARGE SCALE GENOMIC DNA]</scope>
    <source>
        <strain evidence="12 13">NBRC 13261</strain>
    </source>
</reference>
<evidence type="ECO:0000256" key="8">
    <source>
        <dbReference type="ARBA" id="ARBA00023160"/>
    </source>
</evidence>
<sequence>MRSATHDIFGEPQDVLQLKDAPVPEPGKGQLRIRMLLSPIHNHDLWTVRGSYGYKPPLPGAIGGSEAVGIVDALGEGADPSLLGNRVTAAGVHGAWAEYFLSPAAGVVPVPDAISDEAAAQLIAMPFSAMTLLEFLGVKPGEWIVQNTANGAVGKAVAMLAQARGIHVINLVRRQAGVEELAELGIVNGISTAEDGWKDEVRKLTQDAPIRAGVDSIGGKASNDIAELLGNEGLLVSFGSMTGEPMQISSGPVIFKQLTIKGFWGSTVIGTMPADDRRRLIGELIEHVAKGTIRLPVEGIYDLGDISDAVKASLAPGKAGKVLLKP</sequence>
<dbReference type="RefSeq" id="WP_045230484.1">
    <property type="nucleotide sequence ID" value="NZ_BBJU01000014.1"/>
</dbReference>
<dbReference type="Proteomes" id="UP000028701">
    <property type="component" value="Unassembled WGS sequence"/>
</dbReference>
<keyword evidence="4" id="KW-0521">NADP</keyword>
<comment type="caution">
    <text evidence="12">The sequence shown here is derived from an EMBL/GenBank/DDBJ whole genome shotgun (WGS) entry which is preliminary data.</text>
</comment>
<dbReference type="Pfam" id="PF00107">
    <property type="entry name" value="ADH_zinc_N"/>
    <property type="match status" value="1"/>
</dbReference>
<keyword evidence="6" id="KW-0560">Oxidoreductase</keyword>
<organism evidence="12 13">
    <name type="scientific">Agrobacterium rubi TR3 = NBRC 13261</name>
    <dbReference type="NCBI Taxonomy" id="1368415"/>
    <lineage>
        <taxon>Bacteria</taxon>
        <taxon>Pseudomonadati</taxon>
        <taxon>Pseudomonadota</taxon>
        <taxon>Alphaproteobacteria</taxon>
        <taxon>Hyphomicrobiales</taxon>
        <taxon>Rhizobiaceae</taxon>
        <taxon>Rhizobium/Agrobacterium group</taxon>
        <taxon>Agrobacterium</taxon>
    </lineage>
</organism>
<dbReference type="SUPFAM" id="SSF50129">
    <property type="entry name" value="GroES-like"/>
    <property type="match status" value="1"/>
</dbReference>
<evidence type="ECO:0000256" key="10">
    <source>
        <dbReference type="ARBA" id="ARBA00048843"/>
    </source>
</evidence>
<dbReference type="CDD" id="cd08292">
    <property type="entry name" value="ETR_like_2"/>
    <property type="match status" value="1"/>
</dbReference>
<name>A0A081CW84_9HYPH</name>
<evidence type="ECO:0000256" key="9">
    <source>
        <dbReference type="ARBA" id="ARBA00038963"/>
    </source>
</evidence>
<feature type="domain" description="Enoyl reductase (ER)" evidence="11">
    <location>
        <begin position="14"/>
        <end position="324"/>
    </location>
</feature>
<dbReference type="SUPFAM" id="SSF51735">
    <property type="entry name" value="NAD(P)-binding Rossmann-fold domains"/>
    <property type="match status" value="1"/>
</dbReference>
<evidence type="ECO:0000256" key="3">
    <source>
        <dbReference type="ARBA" id="ARBA00022832"/>
    </source>
</evidence>
<evidence type="ECO:0000313" key="13">
    <source>
        <dbReference type="Proteomes" id="UP000028701"/>
    </source>
</evidence>
<dbReference type="eggNOG" id="COG0604">
    <property type="taxonomic scope" value="Bacteria"/>
</dbReference>
<dbReference type="PANTHER" id="PTHR43981">
    <property type="entry name" value="ENOYL-[ACYL-CARRIER-PROTEIN] REDUCTASE, MITOCHONDRIAL"/>
    <property type="match status" value="1"/>
</dbReference>
<dbReference type="OrthoDB" id="9788224at2"/>
<dbReference type="Pfam" id="PF08240">
    <property type="entry name" value="ADH_N"/>
    <property type="match status" value="1"/>
</dbReference>
<dbReference type="InterPro" id="IPR013149">
    <property type="entry name" value="ADH-like_C"/>
</dbReference>
<comment type="catalytic activity">
    <reaction evidence="10">
        <text>a 2,3-saturated acyl-[ACP] + NADP(+) = a (2E)-enoyl-[ACP] + NADPH + H(+)</text>
        <dbReference type="Rhea" id="RHEA:22564"/>
        <dbReference type="Rhea" id="RHEA-COMP:9925"/>
        <dbReference type="Rhea" id="RHEA-COMP:9926"/>
        <dbReference type="ChEBI" id="CHEBI:15378"/>
        <dbReference type="ChEBI" id="CHEBI:57783"/>
        <dbReference type="ChEBI" id="CHEBI:58349"/>
        <dbReference type="ChEBI" id="CHEBI:78784"/>
        <dbReference type="ChEBI" id="CHEBI:78785"/>
        <dbReference type="EC" id="1.3.1.104"/>
    </reaction>
</comment>
<dbReference type="GO" id="GO:0006633">
    <property type="term" value="P:fatty acid biosynthetic process"/>
    <property type="evidence" value="ECO:0007669"/>
    <property type="project" value="UniProtKB-KW"/>
</dbReference>
<evidence type="ECO:0000256" key="7">
    <source>
        <dbReference type="ARBA" id="ARBA00023098"/>
    </source>
</evidence>
<keyword evidence="7" id="KW-0443">Lipid metabolism</keyword>
<evidence type="ECO:0000256" key="2">
    <source>
        <dbReference type="ARBA" id="ARBA00022516"/>
    </source>
</evidence>
<dbReference type="EC" id="1.3.1.104" evidence="9"/>